<dbReference type="RefSeq" id="WP_218285009.1">
    <property type="nucleotide sequence ID" value="NZ_CP076448.1"/>
</dbReference>
<evidence type="ECO:0008006" key="4">
    <source>
        <dbReference type="Google" id="ProtNLM"/>
    </source>
</evidence>
<dbReference type="PANTHER" id="PTHR33802">
    <property type="entry name" value="SI:CH211-161H7.5-RELATED"/>
    <property type="match status" value="1"/>
</dbReference>
<keyword evidence="1" id="KW-1133">Transmembrane helix</keyword>
<name>A0A975U0G9_9PROT</name>
<dbReference type="PANTHER" id="PTHR33802:SF1">
    <property type="entry name" value="XK-RELATED PROTEIN"/>
    <property type="match status" value="1"/>
</dbReference>
<reference evidence="2" key="1">
    <citation type="submission" date="2021-06" db="EMBL/GenBank/DDBJ databases">
        <title>Elioraea tepida, sp. nov., a moderately thermophilic aerobic anoxygenic phototrophic bacterium isolated from an alkaline siliceous hot spring mat community in Yellowstone National Park, WY, USA.</title>
        <authorList>
            <person name="Saini M.K."/>
            <person name="Yoshida S."/>
            <person name="Sebastian A."/>
            <person name="Hirose S."/>
            <person name="Hara E."/>
            <person name="Tamaki H."/>
            <person name="Soulier N.T."/>
            <person name="Albert I."/>
            <person name="Hanada S."/>
            <person name="Bryant D.A."/>
            <person name="Tank M."/>
        </authorList>
    </citation>
    <scope>NUCLEOTIDE SEQUENCE</scope>
    <source>
        <strain evidence="2">MS-P2</strain>
    </source>
</reference>
<dbReference type="KEGG" id="elio:KO353_12275"/>
<evidence type="ECO:0000313" key="2">
    <source>
        <dbReference type="EMBL" id="QXM24050.1"/>
    </source>
</evidence>
<dbReference type="EMBL" id="CP076448">
    <property type="protein sequence ID" value="QXM24050.1"/>
    <property type="molecule type" value="Genomic_DNA"/>
</dbReference>
<feature type="transmembrane region" description="Helical" evidence="1">
    <location>
        <begin position="91"/>
        <end position="109"/>
    </location>
</feature>
<feature type="transmembrane region" description="Helical" evidence="1">
    <location>
        <begin position="188"/>
        <end position="206"/>
    </location>
</feature>
<proteinExistence type="predicted"/>
<dbReference type="AlphaFoldDB" id="A0A975U0G9"/>
<sequence length="256" mass="26123">MVLPEPATARDRLRQALTVLAALAQAVLPSLPALTGWGVPIGSRANAEGPPLISPAGYAFSIWGPIFAWCLAYAVWQALPAQGSDPLARRAGWWFAAAMAGCALWAAVFQAGGPVWLTAVILALIAASAIGALARASALPLPLRRDGLWLFAAPLGLLAGWVTIAAFVNLASALSVAGLQSLRDPASPLPPALVAVATAAALAVIARTRPFPTYALAVVWALVAVLVRNGISPTGLTAAVAALLVAALAVRSWRAG</sequence>
<protein>
    <recommendedName>
        <fullName evidence="4">Tryptophan-rich sensory protein</fullName>
    </recommendedName>
</protein>
<keyword evidence="3" id="KW-1185">Reference proteome</keyword>
<gene>
    <name evidence="2" type="ORF">KO353_12275</name>
</gene>
<feature type="transmembrane region" description="Helical" evidence="1">
    <location>
        <begin position="56"/>
        <end position="79"/>
    </location>
</feature>
<accession>A0A975U0G9</accession>
<feature type="transmembrane region" description="Helical" evidence="1">
    <location>
        <begin position="213"/>
        <end position="231"/>
    </location>
</feature>
<feature type="transmembrane region" description="Helical" evidence="1">
    <location>
        <begin position="115"/>
        <end position="136"/>
    </location>
</feature>
<keyword evidence="1" id="KW-0472">Membrane</keyword>
<evidence type="ECO:0000256" key="1">
    <source>
        <dbReference type="SAM" id="Phobius"/>
    </source>
</evidence>
<organism evidence="2 3">
    <name type="scientific">Elioraea tepida</name>
    <dbReference type="NCBI Taxonomy" id="2843330"/>
    <lineage>
        <taxon>Bacteria</taxon>
        <taxon>Pseudomonadati</taxon>
        <taxon>Pseudomonadota</taxon>
        <taxon>Alphaproteobacteria</taxon>
        <taxon>Acetobacterales</taxon>
        <taxon>Elioraeaceae</taxon>
        <taxon>Elioraea</taxon>
    </lineage>
</organism>
<keyword evidence="1" id="KW-0812">Transmembrane</keyword>
<feature type="transmembrane region" description="Helical" evidence="1">
    <location>
        <begin position="148"/>
        <end position="168"/>
    </location>
</feature>
<evidence type="ECO:0000313" key="3">
    <source>
        <dbReference type="Proteomes" id="UP000694001"/>
    </source>
</evidence>
<feature type="transmembrane region" description="Helical" evidence="1">
    <location>
        <begin position="237"/>
        <end position="253"/>
    </location>
</feature>
<dbReference type="Proteomes" id="UP000694001">
    <property type="component" value="Chromosome"/>
</dbReference>